<evidence type="ECO:0000256" key="4">
    <source>
        <dbReference type="ARBA" id="ARBA00022598"/>
    </source>
</evidence>
<evidence type="ECO:0000256" key="6">
    <source>
        <dbReference type="ARBA" id="ARBA00022840"/>
    </source>
</evidence>
<dbReference type="InterPro" id="IPR000559">
    <property type="entry name" value="Formate_THF_ligase"/>
</dbReference>
<organism evidence="7 8">
    <name type="scientific">Fragariocoptes setiger</name>
    <dbReference type="NCBI Taxonomy" id="1670756"/>
    <lineage>
        <taxon>Eukaryota</taxon>
        <taxon>Metazoa</taxon>
        <taxon>Ecdysozoa</taxon>
        <taxon>Arthropoda</taxon>
        <taxon>Chelicerata</taxon>
        <taxon>Arachnida</taxon>
        <taxon>Acari</taxon>
        <taxon>Acariformes</taxon>
        <taxon>Trombidiformes</taxon>
        <taxon>Prostigmata</taxon>
        <taxon>Eupodina</taxon>
        <taxon>Eriophyoidea</taxon>
        <taxon>Phytoptidae</taxon>
        <taxon>Fragariocoptes</taxon>
    </lineage>
</organism>
<feature type="non-terminal residue" evidence="7">
    <location>
        <position position="1"/>
    </location>
</feature>
<evidence type="ECO:0000313" key="7">
    <source>
        <dbReference type="EMBL" id="KAG9511320.1"/>
    </source>
</evidence>
<proteinExistence type="inferred from homology"/>
<evidence type="ECO:0000256" key="5">
    <source>
        <dbReference type="ARBA" id="ARBA00022741"/>
    </source>
</evidence>
<dbReference type="EC" id="6.3.4.3" evidence="2"/>
<keyword evidence="3" id="KW-0554">One-carbon metabolism</keyword>
<keyword evidence="6" id="KW-0067">ATP-binding</keyword>
<dbReference type="Pfam" id="PF01268">
    <property type="entry name" value="FTHFS"/>
    <property type="match status" value="1"/>
</dbReference>
<comment type="caution">
    <text evidence="7">The sequence shown here is derived from an EMBL/GenBank/DDBJ whole genome shotgun (WGS) entry which is preliminary data.</text>
</comment>
<dbReference type="PROSITE" id="PS00721">
    <property type="entry name" value="FTHFS_1"/>
    <property type="match status" value="1"/>
</dbReference>
<dbReference type="InterPro" id="IPR027417">
    <property type="entry name" value="P-loop_NTPase"/>
</dbReference>
<accession>A0ABQ7SDG4</accession>
<keyword evidence="4" id="KW-0436">Ligase</keyword>
<evidence type="ECO:0000313" key="8">
    <source>
        <dbReference type="Proteomes" id="UP000825002"/>
    </source>
</evidence>
<dbReference type="EMBL" id="JAIFTH010000011">
    <property type="protein sequence ID" value="KAG9511320.1"/>
    <property type="molecule type" value="Genomic_DNA"/>
</dbReference>
<dbReference type="CDD" id="cd00477">
    <property type="entry name" value="FTHFS"/>
    <property type="match status" value="1"/>
</dbReference>
<dbReference type="Gene3D" id="1.10.8.770">
    <property type="match status" value="1"/>
</dbReference>
<sequence length="642" mass="69344">MNAGERGIWSLKPTKLDRVVPVPSDIRIVRSINGKLITQLCSEINIGEHEYDLYGKYKCKLLRSYSANDEQRQVKSNYVVVTGITPTSFGEGKSTTTIGITQALSAHLGKNSVACIRQPSQGPTFGMKGGAAGGGYSQVWPMDEFNMHLTGDIHAITAANNLVAAAIDARMFHESTQNDADLYRRLVEKSGGKKQVFTPSQRRRLEKLGIDPNSNPEDLNDNQKRRFSRLNIDPASVTWTRVIDTNDRFLRKITIGQASTEKGRTRSTKFTISVASELMAILALTSDFKDTSRRVASVVIGFSKPDETTGSVSPITCEDLCVEGAVCALLRDAVHPTLMQTLEGTPVLVHCGPFANIAHGSSSIIADKLAMDLVGEEGYVITECGFASDIGFEKFINIKCRYSGLMPNCAILVVTVRAIKMHGRDLGSVGDSQQLESGMINMKAHITNIVKNFGVPCVVALNKFVGDRDEDIETLRAASLAHGATEFCVSDNWALGGEGAINLANGVIQACSSSTNSAKFLYETENTSIFDKLRKVATTVYGAKDISLSASVKDRIKLLENNGFGKLPVCIAKTQMSISHDPKLKGAPKDYVFPIIDINVSAGAGFVYALAGEISTMPGLPTRPAFFDISIDPGSGQIDGLI</sequence>
<comment type="pathway">
    <text evidence="1">One-carbon metabolism; tetrahydrofolate interconversion.</text>
</comment>
<evidence type="ECO:0000256" key="2">
    <source>
        <dbReference type="ARBA" id="ARBA00012295"/>
    </source>
</evidence>
<dbReference type="HAMAP" id="MF_01543">
    <property type="entry name" value="FTHFS"/>
    <property type="match status" value="1"/>
</dbReference>
<gene>
    <name evidence="7" type="primary">Mthfd1</name>
    <name evidence="7" type="ORF">GZH46_00116</name>
</gene>
<dbReference type="Gene3D" id="3.40.50.300">
    <property type="entry name" value="P-loop containing nucleotide triphosphate hydrolases"/>
    <property type="match status" value="2"/>
</dbReference>
<dbReference type="Proteomes" id="UP000825002">
    <property type="component" value="Unassembled WGS sequence"/>
</dbReference>
<evidence type="ECO:0000256" key="3">
    <source>
        <dbReference type="ARBA" id="ARBA00022563"/>
    </source>
</evidence>
<name>A0ABQ7SDG4_9ACAR</name>
<evidence type="ECO:0000256" key="1">
    <source>
        <dbReference type="ARBA" id="ARBA00004777"/>
    </source>
</evidence>
<keyword evidence="5" id="KW-0547">Nucleotide-binding</keyword>
<keyword evidence="8" id="KW-1185">Reference proteome</keyword>
<dbReference type="SUPFAM" id="SSF52540">
    <property type="entry name" value="P-loop containing nucleoside triphosphate hydrolases"/>
    <property type="match status" value="1"/>
</dbReference>
<dbReference type="InterPro" id="IPR020628">
    <property type="entry name" value="Formate_THF_ligase_CS"/>
</dbReference>
<protein>
    <recommendedName>
        <fullName evidence="2">formate--tetrahydrofolate ligase</fullName>
        <ecNumber evidence="2">6.3.4.3</ecNumber>
    </recommendedName>
</protein>
<reference evidence="7 8" key="1">
    <citation type="submission" date="2020-10" db="EMBL/GenBank/DDBJ databases">
        <authorList>
            <person name="Klimov P.B."/>
            <person name="Dyachkov S.M."/>
            <person name="Chetverikov P.E."/>
        </authorList>
    </citation>
    <scope>NUCLEOTIDE SEQUENCE [LARGE SCALE GENOMIC DNA]</scope>
    <source>
        <strain evidence="7">BMOC 18-1129-001#AD2665</strain>
        <tissue evidence="7">Entire mites</tissue>
    </source>
</reference>
<dbReference type="Gene3D" id="3.10.410.10">
    <property type="entry name" value="Formyltetrahydrofolate synthetase, domain 3"/>
    <property type="match status" value="1"/>
</dbReference>